<reference evidence="8 9" key="1">
    <citation type="submission" date="2021-05" db="EMBL/GenBank/DDBJ databases">
        <title>Croceibacterium sp. LX-88 genome sequence.</title>
        <authorList>
            <person name="Luo X."/>
        </authorList>
    </citation>
    <scope>NUCLEOTIDE SEQUENCE [LARGE SCALE GENOMIC DNA]</scope>
    <source>
        <strain evidence="8 9">LX-88</strain>
    </source>
</reference>
<name>A0ABS5W6Q6_9SPHN</name>
<evidence type="ECO:0000259" key="7">
    <source>
        <dbReference type="Pfam" id="PF04138"/>
    </source>
</evidence>
<protein>
    <submittedName>
        <fullName evidence="8">GtrA family protein</fullName>
    </submittedName>
</protein>
<dbReference type="Pfam" id="PF04138">
    <property type="entry name" value="GtrA_DPMS_TM"/>
    <property type="match status" value="1"/>
</dbReference>
<keyword evidence="9" id="KW-1185">Reference proteome</keyword>
<keyword evidence="4 6" id="KW-1133">Transmembrane helix</keyword>
<gene>
    <name evidence="8" type="ORF">KK137_13845</name>
</gene>
<accession>A0ABS5W6Q6</accession>
<proteinExistence type="inferred from homology"/>
<dbReference type="InterPro" id="IPR007267">
    <property type="entry name" value="GtrA_DPMS_TM"/>
</dbReference>
<dbReference type="RefSeq" id="WP_214537123.1">
    <property type="nucleotide sequence ID" value="NZ_JAHFVK010000002.1"/>
</dbReference>
<comment type="subcellular location">
    <subcellularLocation>
        <location evidence="1">Membrane</location>
        <topology evidence="1">Multi-pass membrane protein</topology>
    </subcellularLocation>
</comment>
<feature type="transmembrane region" description="Helical" evidence="6">
    <location>
        <begin position="81"/>
        <end position="104"/>
    </location>
</feature>
<feature type="transmembrane region" description="Helical" evidence="6">
    <location>
        <begin position="46"/>
        <end position="69"/>
    </location>
</feature>
<evidence type="ECO:0000256" key="2">
    <source>
        <dbReference type="ARBA" id="ARBA00009399"/>
    </source>
</evidence>
<keyword evidence="3 6" id="KW-0812">Transmembrane</keyword>
<evidence type="ECO:0000256" key="6">
    <source>
        <dbReference type="SAM" id="Phobius"/>
    </source>
</evidence>
<dbReference type="InterPro" id="IPR051401">
    <property type="entry name" value="GtrA_CellWall_Glycosyl"/>
</dbReference>
<dbReference type="PANTHER" id="PTHR38459:SF1">
    <property type="entry name" value="PROPHAGE BACTOPRENOL-LINKED GLUCOSE TRANSLOCASE HOMOLOG"/>
    <property type="match status" value="1"/>
</dbReference>
<sequence length="138" mass="14325">MVAIIARVADLRLVRYLLASVGALAVDMAAFLALLALGAWPAAASAASYGAGIAAHWLMSSRAVFADTVAEAGGARTRQKVLFVGSALLGLGLTTGIVFAGHNAGMDPRLAKMGAIVISFVATWLLRSKLVFRRELAE</sequence>
<feature type="domain" description="GtrA/DPMS transmembrane" evidence="7">
    <location>
        <begin position="15"/>
        <end position="132"/>
    </location>
</feature>
<organism evidence="8 9">
    <name type="scientific">Croceibacterium selenioxidans</name>
    <dbReference type="NCBI Taxonomy" id="2838833"/>
    <lineage>
        <taxon>Bacteria</taxon>
        <taxon>Pseudomonadati</taxon>
        <taxon>Pseudomonadota</taxon>
        <taxon>Alphaproteobacteria</taxon>
        <taxon>Sphingomonadales</taxon>
        <taxon>Erythrobacteraceae</taxon>
        <taxon>Croceibacterium</taxon>
    </lineage>
</organism>
<evidence type="ECO:0000256" key="4">
    <source>
        <dbReference type="ARBA" id="ARBA00022989"/>
    </source>
</evidence>
<dbReference type="EMBL" id="JAHFVK010000002">
    <property type="protein sequence ID" value="MBT2135415.1"/>
    <property type="molecule type" value="Genomic_DNA"/>
</dbReference>
<feature type="transmembrane region" description="Helical" evidence="6">
    <location>
        <begin position="16"/>
        <end position="40"/>
    </location>
</feature>
<evidence type="ECO:0000256" key="5">
    <source>
        <dbReference type="ARBA" id="ARBA00023136"/>
    </source>
</evidence>
<comment type="caution">
    <text evidence="8">The sequence shown here is derived from an EMBL/GenBank/DDBJ whole genome shotgun (WGS) entry which is preliminary data.</text>
</comment>
<dbReference type="Proteomes" id="UP000811255">
    <property type="component" value="Unassembled WGS sequence"/>
</dbReference>
<dbReference type="PANTHER" id="PTHR38459">
    <property type="entry name" value="PROPHAGE BACTOPRENOL-LINKED GLUCOSE TRANSLOCASE HOMOLOG"/>
    <property type="match status" value="1"/>
</dbReference>
<keyword evidence="5 6" id="KW-0472">Membrane</keyword>
<comment type="similarity">
    <text evidence="2">Belongs to the GtrA family.</text>
</comment>
<evidence type="ECO:0000256" key="1">
    <source>
        <dbReference type="ARBA" id="ARBA00004141"/>
    </source>
</evidence>
<evidence type="ECO:0000256" key="3">
    <source>
        <dbReference type="ARBA" id="ARBA00022692"/>
    </source>
</evidence>
<evidence type="ECO:0000313" key="8">
    <source>
        <dbReference type="EMBL" id="MBT2135415.1"/>
    </source>
</evidence>
<evidence type="ECO:0000313" key="9">
    <source>
        <dbReference type="Proteomes" id="UP000811255"/>
    </source>
</evidence>
<feature type="transmembrane region" description="Helical" evidence="6">
    <location>
        <begin position="110"/>
        <end position="126"/>
    </location>
</feature>